<keyword evidence="6" id="KW-1185">Reference proteome</keyword>
<keyword evidence="3" id="KW-0675">Receptor</keyword>
<evidence type="ECO:0000256" key="2">
    <source>
        <dbReference type="ARBA" id="ARBA00023163"/>
    </source>
</evidence>
<dbReference type="InterPro" id="IPR035500">
    <property type="entry name" value="NHR-like_dom_sf"/>
</dbReference>
<feature type="non-terminal residue" evidence="5">
    <location>
        <position position="212"/>
    </location>
</feature>
<dbReference type="GO" id="GO:0005634">
    <property type="term" value="C:nucleus"/>
    <property type="evidence" value="ECO:0007669"/>
    <property type="project" value="TreeGrafter"/>
</dbReference>
<proteinExistence type="predicted"/>
<accession>A0AAN5CW77</accession>
<dbReference type="InterPro" id="IPR000536">
    <property type="entry name" value="Nucl_hrmn_rcpt_lig-bd"/>
</dbReference>
<evidence type="ECO:0000313" key="5">
    <source>
        <dbReference type="EMBL" id="GMR52038.1"/>
    </source>
</evidence>
<reference evidence="6" key="1">
    <citation type="submission" date="2022-10" db="EMBL/GenBank/DDBJ databases">
        <title>Genome assembly of Pristionchus species.</title>
        <authorList>
            <person name="Yoshida K."/>
            <person name="Sommer R.J."/>
        </authorList>
    </citation>
    <scope>NUCLEOTIDE SEQUENCE [LARGE SCALE GENOMIC DNA]</scope>
    <source>
        <strain evidence="6">RS5460</strain>
    </source>
</reference>
<feature type="domain" description="NR LBD" evidence="4">
    <location>
        <begin position="1"/>
        <end position="212"/>
    </location>
</feature>
<dbReference type="Pfam" id="PF00104">
    <property type="entry name" value="Hormone_recep"/>
    <property type="match status" value="1"/>
</dbReference>
<dbReference type="PANTHER" id="PTHR46011:SF6">
    <property type="entry name" value="HIGH ZINC ACTIVATED NUCLEAR RECEPTOR PROTEIN"/>
    <property type="match status" value="1"/>
</dbReference>
<evidence type="ECO:0000259" key="4">
    <source>
        <dbReference type="PROSITE" id="PS51843"/>
    </source>
</evidence>
<dbReference type="GO" id="GO:0003700">
    <property type="term" value="F:DNA-binding transcription factor activity"/>
    <property type="evidence" value="ECO:0007669"/>
    <property type="project" value="TreeGrafter"/>
</dbReference>
<feature type="non-terminal residue" evidence="5">
    <location>
        <position position="1"/>
    </location>
</feature>
<keyword evidence="2" id="KW-0804">Transcription</keyword>
<dbReference type="EMBL" id="BTRK01000005">
    <property type="protein sequence ID" value="GMR52038.1"/>
    <property type="molecule type" value="Genomic_DNA"/>
</dbReference>
<dbReference type="Proteomes" id="UP001328107">
    <property type="component" value="Unassembled WGS sequence"/>
</dbReference>
<sequence length="212" mass="24764">IRPSTYTVVAPYSQIFFFGILDFGRSAFEDFESLSAEERMSIVECNFQLMLFLDSSYRAHHIFPDDETIMCTYHTFISEESIEQFFADCPFDIDKKGVVEMFASNIKQTFKKTKKELLRVMPTVDEFIALFGFALWNDLSPKIAQLVERNREAIVRELSKSYTRRGMNEHAPRIGELFCLLANEEKAHDITAEHVQIYRMMNLFNEGYEDGR</sequence>
<dbReference type="PROSITE" id="PS51843">
    <property type="entry name" value="NR_LBD"/>
    <property type="match status" value="1"/>
</dbReference>
<keyword evidence="1" id="KW-0805">Transcription regulation</keyword>
<evidence type="ECO:0000256" key="3">
    <source>
        <dbReference type="ARBA" id="ARBA00023170"/>
    </source>
</evidence>
<protein>
    <recommendedName>
        <fullName evidence="4">NR LBD domain-containing protein</fullName>
    </recommendedName>
</protein>
<name>A0AAN5CW77_9BILA</name>
<gene>
    <name evidence="5" type="ORF">PMAYCL1PPCAC_22233</name>
</gene>
<dbReference type="AlphaFoldDB" id="A0AAN5CW77"/>
<dbReference type="SMART" id="SM00430">
    <property type="entry name" value="HOLI"/>
    <property type="match status" value="1"/>
</dbReference>
<evidence type="ECO:0000313" key="6">
    <source>
        <dbReference type="Proteomes" id="UP001328107"/>
    </source>
</evidence>
<organism evidence="5 6">
    <name type="scientific">Pristionchus mayeri</name>
    <dbReference type="NCBI Taxonomy" id="1317129"/>
    <lineage>
        <taxon>Eukaryota</taxon>
        <taxon>Metazoa</taxon>
        <taxon>Ecdysozoa</taxon>
        <taxon>Nematoda</taxon>
        <taxon>Chromadorea</taxon>
        <taxon>Rhabditida</taxon>
        <taxon>Rhabditina</taxon>
        <taxon>Diplogasteromorpha</taxon>
        <taxon>Diplogasteroidea</taxon>
        <taxon>Neodiplogasteridae</taxon>
        <taxon>Pristionchus</taxon>
    </lineage>
</organism>
<comment type="caution">
    <text evidence="5">The sequence shown here is derived from an EMBL/GenBank/DDBJ whole genome shotgun (WGS) entry which is preliminary data.</text>
</comment>
<dbReference type="SUPFAM" id="SSF48508">
    <property type="entry name" value="Nuclear receptor ligand-binding domain"/>
    <property type="match status" value="1"/>
</dbReference>
<dbReference type="Gene3D" id="1.10.565.10">
    <property type="entry name" value="Retinoid X Receptor"/>
    <property type="match status" value="1"/>
</dbReference>
<evidence type="ECO:0000256" key="1">
    <source>
        <dbReference type="ARBA" id="ARBA00023015"/>
    </source>
</evidence>
<dbReference type="PANTHER" id="PTHR46011">
    <property type="entry name" value="NUCLEAR HORMONE RECEPTOR FAMILY MEMBER NHR-86-RELATED"/>
    <property type="match status" value="1"/>
</dbReference>